<evidence type="ECO:0000256" key="2">
    <source>
        <dbReference type="ARBA" id="ARBA00023163"/>
    </source>
</evidence>
<name>A0AAU9HY50_9XANT</name>
<proteinExistence type="predicted"/>
<reference evidence="4 5" key="1">
    <citation type="submission" date="2021-02" db="EMBL/GenBank/DDBJ databases">
        <authorList>
            <person name="Pothier F. J."/>
        </authorList>
    </citation>
    <scope>NUCLEOTIDE SEQUENCE [LARGE SCALE GENOMIC DNA]</scope>
    <source>
        <strain evidence="4 5">1314c</strain>
    </source>
</reference>
<evidence type="ECO:0000313" key="5">
    <source>
        <dbReference type="Proteomes" id="UP000835242"/>
    </source>
</evidence>
<keyword evidence="2" id="KW-0804">Transcription</keyword>
<protein>
    <submittedName>
        <fullName evidence="4">HTH-type transcriptional activator RhaS</fullName>
    </submittedName>
</protein>
<dbReference type="InterPro" id="IPR009594">
    <property type="entry name" value="Tscrpt_reg_HTH_AraC_N"/>
</dbReference>
<dbReference type="PANTHER" id="PTHR43436:SF1">
    <property type="entry name" value="TRANSCRIPTIONAL REGULATORY PROTEIN"/>
    <property type="match status" value="1"/>
</dbReference>
<dbReference type="GO" id="GO:0003700">
    <property type="term" value="F:DNA-binding transcription factor activity"/>
    <property type="evidence" value="ECO:0007669"/>
    <property type="project" value="InterPro"/>
</dbReference>
<dbReference type="AlphaFoldDB" id="A0AAU9HY50"/>
<keyword evidence="1" id="KW-0805">Transcription regulation</keyword>
<evidence type="ECO:0000259" key="3">
    <source>
        <dbReference type="PROSITE" id="PS01124"/>
    </source>
</evidence>
<dbReference type="SUPFAM" id="SSF46689">
    <property type="entry name" value="Homeodomain-like"/>
    <property type="match status" value="2"/>
</dbReference>
<dbReference type="InterPro" id="IPR009057">
    <property type="entry name" value="Homeodomain-like_sf"/>
</dbReference>
<evidence type="ECO:0000256" key="1">
    <source>
        <dbReference type="ARBA" id="ARBA00023015"/>
    </source>
</evidence>
<dbReference type="EMBL" id="HG992337">
    <property type="protein sequence ID" value="CAE6792701.1"/>
    <property type="molecule type" value="Genomic_DNA"/>
</dbReference>
<dbReference type="PROSITE" id="PS01124">
    <property type="entry name" value="HTH_ARAC_FAMILY_2"/>
    <property type="match status" value="1"/>
</dbReference>
<sequence>MGLTVYAGTNRRSLCPLLRQACRLHDSGSCTIDGIAATPPGAIAESCMSALTEMTDILLRHAPGDGMHATRITGLQIMRSASPTVSVPTVYTPMLCLVAQGRKQAMLGAAAYLYHPQMYLVASVDLPIVGSVIEASAAQPYLCFCLDLDTAVLSDLAVSHPELVEPQRDAAQAGLLLNHSTPPLQDAAVRLARLLDQPQEIAALAPLVLREVLYRLMADPANAVVRQMAIADSRLNQISKAIVWLREHYAQRFRIEQIADLSAMSRSTFHAHFKAVTSMTPLEYRSHLRVHEARRLMLAEALNAADAGFRVGYESASQFSRDYARILGAPPARDAQRLRAGAQAATQAA</sequence>
<dbReference type="PANTHER" id="PTHR43436">
    <property type="entry name" value="ARAC-FAMILY TRANSCRIPTIONAL REGULATOR"/>
    <property type="match status" value="1"/>
</dbReference>
<evidence type="ECO:0000313" key="4">
    <source>
        <dbReference type="EMBL" id="CAE6792674.1"/>
    </source>
</evidence>
<dbReference type="Pfam" id="PF12833">
    <property type="entry name" value="HTH_18"/>
    <property type="match status" value="1"/>
</dbReference>
<dbReference type="SMART" id="SM00342">
    <property type="entry name" value="HTH_ARAC"/>
    <property type="match status" value="1"/>
</dbReference>
<dbReference type="Proteomes" id="UP000835242">
    <property type="component" value="Chromosome"/>
</dbReference>
<dbReference type="GO" id="GO:0043565">
    <property type="term" value="F:sequence-specific DNA binding"/>
    <property type="evidence" value="ECO:0007669"/>
    <property type="project" value="InterPro"/>
</dbReference>
<organism evidence="4 5">
    <name type="scientific">Xanthomonas arboricola</name>
    <dbReference type="NCBI Taxonomy" id="56448"/>
    <lineage>
        <taxon>Bacteria</taxon>
        <taxon>Pseudomonadati</taxon>
        <taxon>Pseudomonadota</taxon>
        <taxon>Gammaproteobacteria</taxon>
        <taxon>Lysobacterales</taxon>
        <taxon>Lysobacteraceae</taxon>
        <taxon>Xanthomonas</taxon>
    </lineage>
</organism>
<accession>A0AAU9HY50</accession>
<feature type="domain" description="HTH araC/xylS-type" evidence="3">
    <location>
        <begin position="239"/>
        <end position="337"/>
    </location>
</feature>
<dbReference type="Gene3D" id="1.10.10.60">
    <property type="entry name" value="Homeodomain-like"/>
    <property type="match status" value="1"/>
</dbReference>
<dbReference type="EMBL" id="HG992337">
    <property type="protein sequence ID" value="CAE6792674.1"/>
    <property type="molecule type" value="Genomic_DNA"/>
</dbReference>
<gene>
    <name evidence="4" type="primary">rhaS_5</name>
    <name evidence="4" type="ORF">XA1314C_26660</name>
</gene>
<dbReference type="Pfam" id="PF06719">
    <property type="entry name" value="AraC_N"/>
    <property type="match status" value="1"/>
</dbReference>
<dbReference type="InterPro" id="IPR018060">
    <property type="entry name" value="HTH_AraC"/>
</dbReference>